<evidence type="ECO:0000313" key="3">
    <source>
        <dbReference type="Proteomes" id="UP001596303"/>
    </source>
</evidence>
<name>A0ABW1SF21_9PROT</name>
<dbReference type="EMBL" id="JBHSSW010000066">
    <property type="protein sequence ID" value="MFC6199878.1"/>
    <property type="molecule type" value="Genomic_DNA"/>
</dbReference>
<evidence type="ECO:0000256" key="1">
    <source>
        <dbReference type="SAM" id="SignalP"/>
    </source>
</evidence>
<dbReference type="Proteomes" id="UP001596303">
    <property type="component" value="Unassembled WGS sequence"/>
</dbReference>
<sequence length="109" mass="12098">MRLVLIFAAAMGVSACQSASSIASATGPEWFETRREALAGSDYPDLERVSKQNFEANSLAPWESMQRDLARAQRAMIAETGPVDFVSAEEMRAWAREQQRLVAQGEEPY</sequence>
<proteinExistence type="predicted"/>
<accession>A0ABW1SF21</accession>
<reference evidence="3" key="1">
    <citation type="journal article" date="2019" name="Int. J. Syst. Evol. Microbiol.">
        <title>The Global Catalogue of Microorganisms (GCM) 10K type strain sequencing project: providing services to taxonomists for standard genome sequencing and annotation.</title>
        <authorList>
            <consortium name="The Broad Institute Genomics Platform"/>
            <consortium name="The Broad Institute Genome Sequencing Center for Infectious Disease"/>
            <person name="Wu L."/>
            <person name="Ma J."/>
        </authorList>
    </citation>
    <scope>NUCLEOTIDE SEQUENCE [LARGE SCALE GENOMIC DNA]</scope>
    <source>
        <strain evidence="3">CGMCC-1.15741</strain>
    </source>
</reference>
<feature type="signal peptide" evidence="1">
    <location>
        <begin position="1"/>
        <end position="25"/>
    </location>
</feature>
<keyword evidence="3" id="KW-1185">Reference proteome</keyword>
<organism evidence="2 3">
    <name type="scientific">Ponticaulis profundi</name>
    <dbReference type="NCBI Taxonomy" id="2665222"/>
    <lineage>
        <taxon>Bacteria</taxon>
        <taxon>Pseudomonadati</taxon>
        <taxon>Pseudomonadota</taxon>
        <taxon>Alphaproteobacteria</taxon>
        <taxon>Hyphomonadales</taxon>
        <taxon>Hyphomonadaceae</taxon>
        <taxon>Ponticaulis</taxon>
    </lineage>
</organism>
<evidence type="ECO:0000313" key="2">
    <source>
        <dbReference type="EMBL" id="MFC6199878.1"/>
    </source>
</evidence>
<dbReference type="RefSeq" id="WP_377381458.1">
    <property type="nucleotide sequence ID" value="NZ_JBHSSW010000066.1"/>
</dbReference>
<protein>
    <submittedName>
        <fullName evidence="2">Uncharacterized protein</fullName>
    </submittedName>
</protein>
<keyword evidence="1" id="KW-0732">Signal</keyword>
<comment type="caution">
    <text evidence="2">The sequence shown here is derived from an EMBL/GenBank/DDBJ whole genome shotgun (WGS) entry which is preliminary data.</text>
</comment>
<feature type="chain" id="PRO_5045496754" evidence="1">
    <location>
        <begin position="26"/>
        <end position="109"/>
    </location>
</feature>
<gene>
    <name evidence="2" type="ORF">ACFQDM_17515</name>
</gene>
<dbReference type="PROSITE" id="PS51257">
    <property type="entry name" value="PROKAR_LIPOPROTEIN"/>
    <property type="match status" value="1"/>
</dbReference>